<dbReference type="Proteomes" id="UP000079169">
    <property type="component" value="Unplaced"/>
</dbReference>
<dbReference type="Pfam" id="PF21202">
    <property type="entry name" value="SLX1_C"/>
    <property type="match status" value="1"/>
</dbReference>
<keyword evidence="5" id="KW-0378">Hydrolase</keyword>
<dbReference type="GO" id="GO:0008270">
    <property type="term" value="F:zinc ion binding"/>
    <property type="evidence" value="ECO:0007669"/>
    <property type="project" value="UniProtKB-KW"/>
</dbReference>
<dbReference type="InterPro" id="IPR050381">
    <property type="entry name" value="SLX1_endonuclease"/>
</dbReference>
<dbReference type="CTD" id="40578"/>
<dbReference type="Gene3D" id="3.30.40.10">
    <property type="entry name" value="Zinc/RING finger domain, C3HC4 (zinc finger)"/>
    <property type="match status" value="1"/>
</dbReference>
<dbReference type="PANTHER" id="PTHR20208:SF10">
    <property type="entry name" value="STRUCTURE-SPECIFIC ENDONUCLEASE SUBUNIT SLX1"/>
    <property type="match status" value="1"/>
</dbReference>
<keyword evidence="1" id="KW-0479">Metal-binding</keyword>
<name>A0A3Q0IP98_DIACI</name>
<evidence type="ECO:0000256" key="1">
    <source>
        <dbReference type="ARBA" id="ARBA00022771"/>
    </source>
</evidence>
<keyword evidence="5" id="KW-0255">Endonuclease</keyword>
<reference evidence="5" key="1">
    <citation type="submission" date="2025-08" db="UniProtKB">
        <authorList>
            <consortium name="RefSeq"/>
        </authorList>
    </citation>
    <scope>IDENTIFICATION</scope>
</reference>
<dbReference type="GO" id="GO:0033557">
    <property type="term" value="C:Slx1-Slx4 complex"/>
    <property type="evidence" value="ECO:0007669"/>
    <property type="project" value="TreeGrafter"/>
</dbReference>
<dbReference type="PANTHER" id="PTHR20208">
    <property type="entry name" value="STRUCTURE-SPECIFIC ENDONUCLEASE SUBUNIT SLX1"/>
    <property type="match status" value="1"/>
</dbReference>
<keyword evidence="1" id="KW-0863">Zinc-finger</keyword>
<evidence type="ECO:0000259" key="3">
    <source>
        <dbReference type="Pfam" id="PF21202"/>
    </source>
</evidence>
<feature type="region of interest" description="Disordered" evidence="2">
    <location>
        <begin position="42"/>
        <end position="63"/>
    </location>
</feature>
<dbReference type="InterPro" id="IPR013083">
    <property type="entry name" value="Znf_RING/FYVE/PHD"/>
</dbReference>
<sequence>MLQTAPWQRLPLTVQWLKPEYQQVLTEFPTLPKYMAMKMGPLDPKLVKPPKSHPQEPDSDDDPLCSLCQKPIEETDKLACPKCTMLAHMICLANYFLRGSGHYVPVDGKCVECAGYLRWGDLIEKNRERR</sequence>
<proteinExistence type="predicted"/>
<dbReference type="InterPro" id="IPR011011">
    <property type="entry name" value="Znf_FYVE_PHD"/>
</dbReference>
<keyword evidence="1" id="KW-0862">Zinc</keyword>
<dbReference type="KEGG" id="dci:108252160"/>
<dbReference type="GeneID" id="108252160"/>
<dbReference type="STRING" id="121845.A0A3Q0IP98"/>
<dbReference type="RefSeq" id="XP_026678057.1">
    <property type="nucleotide sequence ID" value="XM_026822256.1"/>
</dbReference>
<keyword evidence="4" id="KW-1185">Reference proteome</keyword>
<evidence type="ECO:0000313" key="5">
    <source>
        <dbReference type="RefSeq" id="XP_026678057.1"/>
    </source>
</evidence>
<gene>
    <name evidence="5" type="primary">LOC108252160</name>
</gene>
<evidence type="ECO:0000256" key="2">
    <source>
        <dbReference type="SAM" id="MobiDB-lite"/>
    </source>
</evidence>
<evidence type="ECO:0000313" key="4">
    <source>
        <dbReference type="Proteomes" id="UP000079169"/>
    </source>
</evidence>
<dbReference type="GO" id="GO:0000724">
    <property type="term" value="P:double-strand break repair via homologous recombination"/>
    <property type="evidence" value="ECO:0007669"/>
    <property type="project" value="TreeGrafter"/>
</dbReference>
<protein>
    <submittedName>
        <fullName evidence="5">Structure-specific endonuclease subunit SLX1</fullName>
    </submittedName>
</protein>
<dbReference type="PaxDb" id="121845-A0A3Q0IP98"/>
<dbReference type="GO" id="GO:0017108">
    <property type="term" value="F:5'-flap endonuclease activity"/>
    <property type="evidence" value="ECO:0007669"/>
    <property type="project" value="TreeGrafter"/>
</dbReference>
<dbReference type="SUPFAM" id="SSF57903">
    <property type="entry name" value="FYVE/PHD zinc finger"/>
    <property type="match status" value="1"/>
</dbReference>
<dbReference type="AlphaFoldDB" id="A0A3Q0IP98"/>
<dbReference type="OMA" id="CVECAGY"/>
<dbReference type="InterPro" id="IPR048749">
    <property type="entry name" value="SLX1_C"/>
</dbReference>
<dbReference type="GO" id="GO:0008821">
    <property type="term" value="F:crossover junction DNA endonuclease activity"/>
    <property type="evidence" value="ECO:0007669"/>
    <property type="project" value="TreeGrafter"/>
</dbReference>
<organism evidence="4 5">
    <name type="scientific">Diaphorina citri</name>
    <name type="common">Asian citrus psyllid</name>
    <dbReference type="NCBI Taxonomy" id="121845"/>
    <lineage>
        <taxon>Eukaryota</taxon>
        <taxon>Metazoa</taxon>
        <taxon>Ecdysozoa</taxon>
        <taxon>Arthropoda</taxon>
        <taxon>Hexapoda</taxon>
        <taxon>Insecta</taxon>
        <taxon>Pterygota</taxon>
        <taxon>Neoptera</taxon>
        <taxon>Paraneoptera</taxon>
        <taxon>Hemiptera</taxon>
        <taxon>Sternorrhyncha</taxon>
        <taxon>Psylloidea</taxon>
        <taxon>Psyllidae</taxon>
        <taxon>Diaphorininae</taxon>
        <taxon>Diaphorina</taxon>
    </lineage>
</organism>
<keyword evidence="5" id="KW-0540">Nuclease</keyword>
<feature type="domain" description="Structure-specific endonuclease subunit SLX1 C-terminal" evidence="3">
    <location>
        <begin position="65"/>
        <end position="123"/>
    </location>
</feature>
<accession>A0A3Q0IP98</accession>